<name>A0A0D9W4Z5_9ORYZ</name>
<dbReference type="AlphaFoldDB" id="A0A0D9W4Z5"/>
<organism evidence="6 7">
    <name type="scientific">Leersia perrieri</name>
    <dbReference type="NCBI Taxonomy" id="77586"/>
    <lineage>
        <taxon>Eukaryota</taxon>
        <taxon>Viridiplantae</taxon>
        <taxon>Streptophyta</taxon>
        <taxon>Embryophyta</taxon>
        <taxon>Tracheophyta</taxon>
        <taxon>Spermatophyta</taxon>
        <taxon>Magnoliopsida</taxon>
        <taxon>Liliopsida</taxon>
        <taxon>Poales</taxon>
        <taxon>Poaceae</taxon>
        <taxon>BOP clade</taxon>
        <taxon>Oryzoideae</taxon>
        <taxon>Oryzeae</taxon>
        <taxon>Oryzinae</taxon>
        <taxon>Leersia</taxon>
    </lineage>
</organism>
<evidence type="ECO:0000313" key="6">
    <source>
        <dbReference type="EnsemblPlants" id="LPERR04G09510.1"/>
    </source>
</evidence>
<feature type="domain" description="BHLH" evidence="5">
    <location>
        <begin position="402"/>
        <end position="452"/>
    </location>
</feature>
<dbReference type="PANTHER" id="PTHR46772">
    <property type="entry name" value="BHLH DOMAIN-CONTAINING PROTEIN"/>
    <property type="match status" value="1"/>
</dbReference>
<dbReference type="CDD" id="cd11393">
    <property type="entry name" value="bHLH_AtbHLH_like"/>
    <property type="match status" value="2"/>
</dbReference>
<feature type="domain" description="BHLH" evidence="5">
    <location>
        <begin position="96"/>
        <end position="146"/>
    </location>
</feature>
<dbReference type="InterPro" id="IPR044278">
    <property type="entry name" value="BHLH95-like"/>
</dbReference>
<evidence type="ECO:0000256" key="2">
    <source>
        <dbReference type="ARBA" id="ARBA00023015"/>
    </source>
</evidence>
<dbReference type="Gramene" id="LPERR04G09510.1">
    <property type="protein sequence ID" value="LPERR04G09510.1"/>
    <property type="gene ID" value="LPERR04G09510"/>
</dbReference>
<feature type="region of interest" description="Disordered" evidence="4">
    <location>
        <begin position="1"/>
        <end position="70"/>
    </location>
</feature>
<dbReference type="InterPro" id="IPR036638">
    <property type="entry name" value="HLH_DNA-bd_sf"/>
</dbReference>
<reference evidence="7" key="2">
    <citation type="submission" date="2013-12" db="EMBL/GenBank/DDBJ databases">
        <authorList>
            <person name="Yu Y."/>
            <person name="Lee S."/>
            <person name="de Baynast K."/>
            <person name="Wissotski M."/>
            <person name="Liu L."/>
            <person name="Talag J."/>
            <person name="Goicoechea J."/>
            <person name="Angelova A."/>
            <person name="Jetty R."/>
            <person name="Kudrna D."/>
            <person name="Golser W."/>
            <person name="Rivera L."/>
            <person name="Zhang J."/>
            <person name="Wing R."/>
        </authorList>
    </citation>
    <scope>NUCLEOTIDE SEQUENCE</scope>
</reference>
<keyword evidence="7" id="KW-1185">Reference proteome</keyword>
<reference evidence="6" key="3">
    <citation type="submission" date="2015-04" db="UniProtKB">
        <authorList>
            <consortium name="EnsemblPlants"/>
        </authorList>
    </citation>
    <scope>IDENTIFICATION</scope>
</reference>
<dbReference type="GO" id="GO:0003700">
    <property type="term" value="F:DNA-binding transcription factor activity"/>
    <property type="evidence" value="ECO:0007669"/>
    <property type="project" value="InterPro"/>
</dbReference>
<accession>A0A0D9W4Z5</accession>
<dbReference type="PANTHER" id="PTHR46772:SF8">
    <property type="entry name" value="TRANSCRIPTION FACTOR BHLH95"/>
    <property type="match status" value="1"/>
</dbReference>
<dbReference type="STRING" id="77586.A0A0D9W4Z5"/>
<proteinExistence type="inferred from homology"/>
<comment type="similarity">
    <text evidence="1">Belongs to the bHLH protein family.</text>
</comment>
<dbReference type="Pfam" id="PF00010">
    <property type="entry name" value="HLH"/>
    <property type="match status" value="2"/>
</dbReference>
<dbReference type="GO" id="GO:0009960">
    <property type="term" value="P:endosperm development"/>
    <property type="evidence" value="ECO:0007669"/>
    <property type="project" value="InterPro"/>
</dbReference>
<feature type="region of interest" description="Disordered" evidence="4">
    <location>
        <begin position="330"/>
        <end position="350"/>
    </location>
</feature>
<dbReference type="SUPFAM" id="SSF47459">
    <property type="entry name" value="HLH, helix-loop-helix DNA-binding domain"/>
    <property type="match status" value="2"/>
</dbReference>
<dbReference type="Gene3D" id="4.10.280.10">
    <property type="entry name" value="Helix-loop-helix DNA-binding domain"/>
    <property type="match status" value="2"/>
</dbReference>
<keyword evidence="3" id="KW-0804">Transcription</keyword>
<dbReference type="EnsemblPlants" id="LPERR04G09510.1">
    <property type="protein sequence ID" value="LPERR04G09510.1"/>
    <property type="gene ID" value="LPERR04G09510"/>
</dbReference>
<reference evidence="6 7" key="1">
    <citation type="submission" date="2012-08" db="EMBL/GenBank/DDBJ databases">
        <title>Oryza genome evolution.</title>
        <authorList>
            <person name="Wing R.A."/>
        </authorList>
    </citation>
    <scope>NUCLEOTIDE SEQUENCE</scope>
</reference>
<dbReference type="InterPro" id="IPR011598">
    <property type="entry name" value="bHLH_dom"/>
</dbReference>
<evidence type="ECO:0000256" key="3">
    <source>
        <dbReference type="ARBA" id="ARBA00023163"/>
    </source>
</evidence>
<evidence type="ECO:0000259" key="5">
    <source>
        <dbReference type="PROSITE" id="PS50888"/>
    </source>
</evidence>
<keyword evidence="2" id="KW-0805">Transcription regulation</keyword>
<dbReference type="Proteomes" id="UP000032180">
    <property type="component" value="Chromosome 4"/>
</dbReference>
<dbReference type="PROSITE" id="PS50888">
    <property type="entry name" value="BHLH"/>
    <property type="match status" value="2"/>
</dbReference>
<evidence type="ECO:0000256" key="1">
    <source>
        <dbReference type="ARBA" id="ARBA00005510"/>
    </source>
</evidence>
<sequence>MEYSDSGKANEKNTSSKPASPVVSGDVVDIKGTRSDIIGVSEEEGAEGGDRDGIARDANGPKSKKSFDGLLDPVARVNEGRNRGSGNKKEKNSIDVAHRLHAWTEGKRRNKMKSKFDNLHALVPSLPKKTDQATIVGATIDFIKQLEGDVKKLEMLKNELVAAAANMAADTLQAPPPSPEEKETTPREMTLANLVNVWENEAAPLAAVIGDDAPALAPAPMQTWTGPNMMVSLTGRDAFITVSLPRPRDQSLVAAAVSVLERHHIDVITATVSTPELDTTLLSMHCQLRQESNSSQNLTAMDKYKLAVSELMLLDYVIAATTNNPVRSIKIEKSNSPSSTDKPGEENAGLKVASPMVIGVNTKNKETGKNIAIKREEVEGGGGAADISTQGNKRKGKSVMDTKHALHIWMERERRKKMKNMFSTLHALLPKIPGKADKATIVNEAIGYIKTLEDVV</sequence>
<dbReference type="HOGENOM" id="CLU_024956_2_0_1"/>
<dbReference type="SMART" id="SM00353">
    <property type="entry name" value="HLH"/>
    <property type="match status" value="2"/>
</dbReference>
<protein>
    <recommendedName>
        <fullName evidence="5">BHLH domain-containing protein</fullName>
    </recommendedName>
</protein>
<dbReference type="GO" id="GO:0046983">
    <property type="term" value="F:protein dimerization activity"/>
    <property type="evidence" value="ECO:0007669"/>
    <property type="project" value="InterPro"/>
</dbReference>
<dbReference type="eggNOG" id="ENOG502QSD0">
    <property type="taxonomic scope" value="Eukaryota"/>
</dbReference>
<evidence type="ECO:0000256" key="4">
    <source>
        <dbReference type="SAM" id="MobiDB-lite"/>
    </source>
</evidence>
<evidence type="ECO:0000313" key="7">
    <source>
        <dbReference type="Proteomes" id="UP000032180"/>
    </source>
</evidence>
<dbReference type="InterPro" id="IPR045239">
    <property type="entry name" value="bHLH95_bHLH"/>
</dbReference>